<dbReference type="InterPro" id="IPR025359">
    <property type="entry name" value="SduA_C"/>
</dbReference>
<gene>
    <name evidence="2" type="ORF">ACFO3O_11165</name>
</gene>
<accession>A0ABV9HXI8</accession>
<evidence type="ECO:0000313" key="3">
    <source>
        <dbReference type="Proteomes" id="UP001596043"/>
    </source>
</evidence>
<feature type="domain" description="Shedu protein SduA C-terminal" evidence="1">
    <location>
        <begin position="222"/>
        <end position="443"/>
    </location>
</feature>
<sequence length="456" mass="52624">MGKPKKKPIEKLITKVNASLRSDSSLKEYKSKVKIRNKILFEYNSSSIKFNTRRYYPSRIIDLVEDDFKVTFKLNHETLALLGSSLPNPPRGAKTIIDLFRKTTTDTFSQINIGGKENKISGTTIYITTVLYKTINKINQEEGKDKAVRFQNRTIPFLKSNFKKSFKEPESEKDYSLLFQEVIASGKFTQQDILSAISELDSGENNTVVIEKQINKQVEWLIEKLQEIIDIPSFNISTAQELGNKHFGFSKLSITGIEHLMEMILTKYGKYTIFGVPVLLNTDKYVVHKKGLPRSQFDIILINHLSDIELVELKKPDTRVLDYDNSRNKFYASKELSVAVSQAERYVSAIYREHDEDYLINGKKIRDFLNEELGGSMNVEIVRPKALIVIGTYQSLVKDYEDLADKDKKKVSKEDYSTNYLQAYKELKDAYKNIHILTYSELIENARTRFYVDETE</sequence>
<proteinExistence type="predicted"/>
<dbReference type="Pfam" id="PF14082">
    <property type="entry name" value="SduA_C"/>
    <property type="match status" value="1"/>
</dbReference>
<evidence type="ECO:0000259" key="1">
    <source>
        <dbReference type="Pfam" id="PF14082"/>
    </source>
</evidence>
<keyword evidence="3" id="KW-1185">Reference proteome</keyword>
<dbReference type="Proteomes" id="UP001596043">
    <property type="component" value="Unassembled WGS sequence"/>
</dbReference>
<dbReference type="RefSeq" id="WP_379978757.1">
    <property type="nucleotide sequence ID" value="NZ_JBHSFV010000006.1"/>
</dbReference>
<name>A0ABV9HXI8_9FLAO</name>
<dbReference type="EMBL" id="JBHSFV010000006">
    <property type="protein sequence ID" value="MFC4634470.1"/>
    <property type="molecule type" value="Genomic_DNA"/>
</dbReference>
<organism evidence="2 3">
    <name type="scientific">Dokdonia ponticola</name>
    <dbReference type="NCBI Taxonomy" id="2041041"/>
    <lineage>
        <taxon>Bacteria</taxon>
        <taxon>Pseudomonadati</taxon>
        <taxon>Bacteroidota</taxon>
        <taxon>Flavobacteriia</taxon>
        <taxon>Flavobacteriales</taxon>
        <taxon>Flavobacteriaceae</taxon>
        <taxon>Dokdonia</taxon>
    </lineage>
</organism>
<comment type="caution">
    <text evidence="2">The sequence shown here is derived from an EMBL/GenBank/DDBJ whole genome shotgun (WGS) entry which is preliminary data.</text>
</comment>
<evidence type="ECO:0000313" key="2">
    <source>
        <dbReference type="EMBL" id="MFC4634470.1"/>
    </source>
</evidence>
<protein>
    <submittedName>
        <fullName evidence="2">Shedu anti-phage system protein SduA domain-containing protein</fullName>
    </submittedName>
</protein>
<reference evidence="3" key="1">
    <citation type="journal article" date="2019" name="Int. J. Syst. Evol. Microbiol.">
        <title>The Global Catalogue of Microorganisms (GCM) 10K type strain sequencing project: providing services to taxonomists for standard genome sequencing and annotation.</title>
        <authorList>
            <consortium name="The Broad Institute Genomics Platform"/>
            <consortium name="The Broad Institute Genome Sequencing Center for Infectious Disease"/>
            <person name="Wu L."/>
            <person name="Ma J."/>
        </authorList>
    </citation>
    <scope>NUCLEOTIDE SEQUENCE [LARGE SCALE GENOMIC DNA]</scope>
    <source>
        <strain evidence="3">YJ-61-S</strain>
    </source>
</reference>